<evidence type="ECO:0000313" key="3">
    <source>
        <dbReference type="EMBL" id="MBE9662601.1"/>
    </source>
</evidence>
<dbReference type="InterPro" id="IPR036514">
    <property type="entry name" value="SGNH_hydro_sf"/>
</dbReference>
<dbReference type="SUPFAM" id="SSF52266">
    <property type="entry name" value="SGNH hydrolase"/>
    <property type="match status" value="1"/>
</dbReference>
<accession>A0A929PWY9</accession>
<name>A0A929PWY9_9SPHI</name>
<sequence length="223" mass="25282">MKIKFLLVAALIFSTHAFAQTAKPKETYPFENEIKVYKAKDSVSMPKSGGILFIGSSSIRMWTDLPAKYPKKNIIMRGVGGSTIAQWVQYYMPSIVYPYQPSKIFIYVGDNDLASGASSASVYDNFVKLLGMIQTNVPKAKVYFMSMKMSPSRAKFYGEVTLGNERIRAYIKKQKDVEYLDVNTALFHAKAMPDSTYFRSDMLHLQPGGYDQWQAVLEPYIKK</sequence>
<dbReference type="Gene3D" id="3.40.50.1110">
    <property type="entry name" value="SGNH hydrolase"/>
    <property type="match status" value="1"/>
</dbReference>
<gene>
    <name evidence="3" type="ORF">IRJ16_11970</name>
</gene>
<evidence type="ECO:0000313" key="4">
    <source>
        <dbReference type="Proteomes" id="UP000622475"/>
    </source>
</evidence>
<feature type="domain" description="SGNH hydrolase-type esterase" evidence="2">
    <location>
        <begin position="63"/>
        <end position="211"/>
    </location>
</feature>
<dbReference type="AlphaFoldDB" id="A0A929PWY9"/>
<organism evidence="3 4">
    <name type="scientific">Mucilaginibacter myungsuensis</name>
    <dbReference type="NCBI Taxonomy" id="649104"/>
    <lineage>
        <taxon>Bacteria</taxon>
        <taxon>Pseudomonadati</taxon>
        <taxon>Bacteroidota</taxon>
        <taxon>Sphingobacteriia</taxon>
        <taxon>Sphingobacteriales</taxon>
        <taxon>Sphingobacteriaceae</taxon>
        <taxon>Mucilaginibacter</taxon>
    </lineage>
</organism>
<dbReference type="Pfam" id="PF13472">
    <property type="entry name" value="Lipase_GDSL_2"/>
    <property type="match status" value="1"/>
</dbReference>
<reference evidence="3" key="1">
    <citation type="submission" date="2020-10" db="EMBL/GenBank/DDBJ databases">
        <title>Mucilaginibacter mali sp. nov., isolated from rhizosphere soil of apple orchard.</title>
        <authorList>
            <person name="Lee J.-S."/>
            <person name="Kim H.S."/>
            <person name="Kim J.-S."/>
        </authorList>
    </citation>
    <scope>NUCLEOTIDE SEQUENCE</scope>
    <source>
        <strain evidence="3">KCTC 22746</strain>
    </source>
</reference>
<dbReference type="InterPro" id="IPR013830">
    <property type="entry name" value="SGNH_hydro"/>
</dbReference>
<dbReference type="RefSeq" id="WP_194111816.1">
    <property type="nucleotide sequence ID" value="NZ_JADFFL010000004.1"/>
</dbReference>
<keyword evidence="4" id="KW-1185">Reference proteome</keyword>
<dbReference type="GO" id="GO:0016788">
    <property type="term" value="F:hydrolase activity, acting on ester bonds"/>
    <property type="evidence" value="ECO:0007669"/>
    <property type="project" value="UniProtKB-ARBA"/>
</dbReference>
<evidence type="ECO:0000259" key="2">
    <source>
        <dbReference type="Pfam" id="PF13472"/>
    </source>
</evidence>
<evidence type="ECO:0000256" key="1">
    <source>
        <dbReference type="SAM" id="SignalP"/>
    </source>
</evidence>
<feature type="chain" id="PRO_5037296109" description="SGNH hydrolase-type esterase domain-containing protein" evidence="1">
    <location>
        <begin position="20"/>
        <end position="223"/>
    </location>
</feature>
<protein>
    <recommendedName>
        <fullName evidence="2">SGNH hydrolase-type esterase domain-containing protein</fullName>
    </recommendedName>
</protein>
<dbReference type="Proteomes" id="UP000622475">
    <property type="component" value="Unassembled WGS sequence"/>
</dbReference>
<comment type="caution">
    <text evidence="3">The sequence shown here is derived from an EMBL/GenBank/DDBJ whole genome shotgun (WGS) entry which is preliminary data.</text>
</comment>
<dbReference type="EMBL" id="JADFFL010000004">
    <property type="protein sequence ID" value="MBE9662601.1"/>
    <property type="molecule type" value="Genomic_DNA"/>
</dbReference>
<proteinExistence type="predicted"/>
<keyword evidence="1" id="KW-0732">Signal</keyword>
<feature type="signal peptide" evidence="1">
    <location>
        <begin position="1"/>
        <end position="19"/>
    </location>
</feature>